<dbReference type="Proteomes" id="UP000271974">
    <property type="component" value="Unassembled WGS sequence"/>
</dbReference>
<feature type="compositionally biased region" description="Acidic residues" evidence="1">
    <location>
        <begin position="67"/>
        <end position="76"/>
    </location>
</feature>
<dbReference type="OrthoDB" id="10625344at2759"/>
<feature type="compositionally biased region" description="Polar residues" evidence="1">
    <location>
        <begin position="99"/>
        <end position="109"/>
    </location>
</feature>
<feature type="chain" id="PRO_5018979129" evidence="2">
    <location>
        <begin position="37"/>
        <end position="166"/>
    </location>
</feature>
<protein>
    <submittedName>
        <fullName evidence="3">Uncharacterized protein</fullName>
    </submittedName>
</protein>
<accession>A0A433TKE5</accession>
<reference evidence="3 4" key="1">
    <citation type="submission" date="2019-01" db="EMBL/GenBank/DDBJ databases">
        <title>A draft genome assembly of the solar-powered sea slug Elysia chlorotica.</title>
        <authorList>
            <person name="Cai H."/>
            <person name="Li Q."/>
            <person name="Fang X."/>
            <person name="Li J."/>
            <person name="Curtis N.E."/>
            <person name="Altenburger A."/>
            <person name="Shibata T."/>
            <person name="Feng M."/>
            <person name="Maeda T."/>
            <person name="Schwartz J.A."/>
            <person name="Shigenobu S."/>
            <person name="Lundholm N."/>
            <person name="Nishiyama T."/>
            <person name="Yang H."/>
            <person name="Hasebe M."/>
            <person name="Li S."/>
            <person name="Pierce S.K."/>
            <person name="Wang J."/>
        </authorList>
    </citation>
    <scope>NUCLEOTIDE SEQUENCE [LARGE SCALE GENOMIC DNA]</scope>
    <source>
        <strain evidence="3">EC2010</strain>
        <tissue evidence="3">Whole organism of an adult</tissue>
    </source>
</reference>
<name>A0A433TKE5_ELYCH</name>
<sequence>MVMDANWCLKRAPVCICVSCVLILLSCWDSCPFASACAHMGGKARSNSCGGSSFVDRHSHTAFLGDSSEDHDDEEVPNIADRSCQMSETPPSPQPPPSALSTNEATLVGSSGKRAAGGRISQQGSPGTQVDARKKDCGKKKYKGSKNQRKKNKKKKKKMGKKKRRR</sequence>
<proteinExistence type="predicted"/>
<keyword evidence="4" id="KW-1185">Reference proteome</keyword>
<evidence type="ECO:0000256" key="1">
    <source>
        <dbReference type="SAM" id="MobiDB-lite"/>
    </source>
</evidence>
<feature type="compositionally biased region" description="Basic residues" evidence="1">
    <location>
        <begin position="136"/>
        <end position="166"/>
    </location>
</feature>
<evidence type="ECO:0000313" key="3">
    <source>
        <dbReference type="EMBL" id="RUS82042.1"/>
    </source>
</evidence>
<dbReference type="AlphaFoldDB" id="A0A433TKE5"/>
<evidence type="ECO:0000256" key="2">
    <source>
        <dbReference type="SAM" id="SignalP"/>
    </source>
</evidence>
<keyword evidence="2" id="KW-0732">Signal</keyword>
<organism evidence="3 4">
    <name type="scientific">Elysia chlorotica</name>
    <name type="common">Eastern emerald elysia</name>
    <name type="synonym">Sea slug</name>
    <dbReference type="NCBI Taxonomy" id="188477"/>
    <lineage>
        <taxon>Eukaryota</taxon>
        <taxon>Metazoa</taxon>
        <taxon>Spiralia</taxon>
        <taxon>Lophotrochozoa</taxon>
        <taxon>Mollusca</taxon>
        <taxon>Gastropoda</taxon>
        <taxon>Heterobranchia</taxon>
        <taxon>Euthyneura</taxon>
        <taxon>Panpulmonata</taxon>
        <taxon>Sacoglossa</taxon>
        <taxon>Placobranchoidea</taxon>
        <taxon>Plakobranchidae</taxon>
        <taxon>Elysia</taxon>
    </lineage>
</organism>
<evidence type="ECO:0000313" key="4">
    <source>
        <dbReference type="Proteomes" id="UP000271974"/>
    </source>
</evidence>
<feature type="region of interest" description="Disordered" evidence="1">
    <location>
        <begin position="63"/>
        <end position="166"/>
    </location>
</feature>
<feature type="signal peptide" evidence="2">
    <location>
        <begin position="1"/>
        <end position="36"/>
    </location>
</feature>
<gene>
    <name evidence="3" type="ORF">EGW08_010198</name>
</gene>
<dbReference type="EMBL" id="RQTK01000307">
    <property type="protein sequence ID" value="RUS82042.1"/>
    <property type="molecule type" value="Genomic_DNA"/>
</dbReference>
<comment type="caution">
    <text evidence="3">The sequence shown here is derived from an EMBL/GenBank/DDBJ whole genome shotgun (WGS) entry which is preliminary data.</text>
</comment>